<keyword evidence="3" id="KW-1185">Reference proteome</keyword>
<feature type="signal peptide" evidence="1">
    <location>
        <begin position="1"/>
        <end position="19"/>
    </location>
</feature>
<evidence type="ECO:0000313" key="3">
    <source>
        <dbReference type="Proteomes" id="UP001283361"/>
    </source>
</evidence>
<protein>
    <recommendedName>
        <fullName evidence="4">Plethodontid modulating factor</fullName>
    </recommendedName>
</protein>
<name>A0AAE1AHF5_9GAST</name>
<accession>A0AAE1AHF5</accession>
<dbReference type="Proteomes" id="UP001283361">
    <property type="component" value="Unassembled WGS sequence"/>
</dbReference>
<evidence type="ECO:0000313" key="2">
    <source>
        <dbReference type="EMBL" id="KAK3787717.1"/>
    </source>
</evidence>
<dbReference type="AlphaFoldDB" id="A0AAE1AHF5"/>
<gene>
    <name evidence="2" type="ORF">RRG08_019854</name>
</gene>
<feature type="chain" id="PRO_5041985238" description="Plethodontid modulating factor" evidence="1">
    <location>
        <begin position="20"/>
        <end position="73"/>
    </location>
</feature>
<organism evidence="2 3">
    <name type="scientific">Elysia crispata</name>
    <name type="common">lettuce slug</name>
    <dbReference type="NCBI Taxonomy" id="231223"/>
    <lineage>
        <taxon>Eukaryota</taxon>
        <taxon>Metazoa</taxon>
        <taxon>Spiralia</taxon>
        <taxon>Lophotrochozoa</taxon>
        <taxon>Mollusca</taxon>
        <taxon>Gastropoda</taxon>
        <taxon>Heterobranchia</taxon>
        <taxon>Euthyneura</taxon>
        <taxon>Panpulmonata</taxon>
        <taxon>Sacoglossa</taxon>
        <taxon>Placobranchoidea</taxon>
        <taxon>Plakobranchidae</taxon>
        <taxon>Elysia</taxon>
    </lineage>
</organism>
<proteinExistence type="predicted"/>
<comment type="caution">
    <text evidence="2">The sequence shown here is derived from an EMBL/GenBank/DDBJ whole genome shotgun (WGS) entry which is preliminary data.</text>
</comment>
<sequence length="73" mass="7827">MKTTFAVCLALALVAVATCNAPSCIEHYHSEAGDPCKGQNSLSTLLVTWCCEDLSLYPKIHSHGGHVFCTCVE</sequence>
<reference evidence="2" key="1">
    <citation type="journal article" date="2023" name="G3 (Bethesda)">
        <title>A reference genome for the long-term kleptoplast-retaining sea slug Elysia crispata morphotype clarki.</title>
        <authorList>
            <person name="Eastman K.E."/>
            <person name="Pendleton A.L."/>
            <person name="Shaikh M.A."/>
            <person name="Suttiyut T."/>
            <person name="Ogas R."/>
            <person name="Tomko P."/>
            <person name="Gavelis G."/>
            <person name="Widhalm J.R."/>
            <person name="Wisecaver J.H."/>
        </authorList>
    </citation>
    <scope>NUCLEOTIDE SEQUENCE</scope>
    <source>
        <strain evidence="2">ECLA1</strain>
    </source>
</reference>
<dbReference type="EMBL" id="JAWDGP010001845">
    <property type="protein sequence ID" value="KAK3787717.1"/>
    <property type="molecule type" value="Genomic_DNA"/>
</dbReference>
<evidence type="ECO:0000256" key="1">
    <source>
        <dbReference type="SAM" id="SignalP"/>
    </source>
</evidence>
<keyword evidence="1" id="KW-0732">Signal</keyword>
<evidence type="ECO:0008006" key="4">
    <source>
        <dbReference type="Google" id="ProtNLM"/>
    </source>
</evidence>